<dbReference type="InterPro" id="IPR050270">
    <property type="entry name" value="DegV_domain_contain"/>
</dbReference>
<protein>
    <submittedName>
        <fullName evidence="3">DegV family protein</fullName>
    </submittedName>
</protein>
<proteinExistence type="predicted"/>
<dbReference type="InterPro" id="IPR003797">
    <property type="entry name" value="DegV"/>
</dbReference>
<dbReference type="NCBIfam" id="TIGR00762">
    <property type="entry name" value="DegV"/>
    <property type="match status" value="1"/>
</dbReference>
<comment type="function">
    <text evidence="1">May bind long-chain fatty acids, such as palmitate, and may play a role in lipid transport or fatty acid metabolism.</text>
</comment>
<dbReference type="SUPFAM" id="SSF82549">
    <property type="entry name" value="DAK1/DegV-like"/>
    <property type="match status" value="1"/>
</dbReference>
<dbReference type="Proteomes" id="UP000242084">
    <property type="component" value="Chromosome 1"/>
</dbReference>
<organism evidence="3 4">
    <name type="scientific">Mammaliicoccus stepanovicii</name>
    <dbReference type="NCBI Taxonomy" id="643214"/>
    <lineage>
        <taxon>Bacteria</taxon>
        <taxon>Bacillati</taxon>
        <taxon>Bacillota</taxon>
        <taxon>Bacilli</taxon>
        <taxon>Bacillales</taxon>
        <taxon>Staphylococcaceae</taxon>
        <taxon>Mammaliicoccus</taxon>
    </lineage>
</organism>
<keyword evidence="4" id="KW-1185">Reference proteome</keyword>
<dbReference type="Gene3D" id="3.30.1180.10">
    <property type="match status" value="1"/>
</dbReference>
<evidence type="ECO:0000256" key="2">
    <source>
        <dbReference type="ARBA" id="ARBA00023121"/>
    </source>
</evidence>
<dbReference type="InterPro" id="IPR043168">
    <property type="entry name" value="DegV_C"/>
</dbReference>
<gene>
    <name evidence="3" type="ORF">SAMEA4384403_00929</name>
</gene>
<evidence type="ECO:0000256" key="1">
    <source>
        <dbReference type="ARBA" id="ARBA00003238"/>
    </source>
</evidence>
<dbReference type="KEGG" id="sste:SAMEA4384403_0929"/>
<dbReference type="PANTHER" id="PTHR33434:SF2">
    <property type="entry name" value="FATTY ACID-BINDING PROTEIN TM_1468"/>
    <property type="match status" value="1"/>
</dbReference>
<dbReference type="OrthoDB" id="1638652at2"/>
<dbReference type="Pfam" id="PF02645">
    <property type="entry name" value="DegV"/>
    <property type="match status" value="1"/>
</dbReference>
<dbReference type="AlphaFoldDB" id="A0A239YWV8"/>
<dbReference type="PROSITE" id="PS51482">
    <property type="entry name" value="DEGV"/>
    <property type="match status" value="1"/>
</dbReference>
<dbReference type="GO" id="GO:0008289">
    <property type="term" value="F:lipid binding"/>
    <property type="evidence" value="ECO:0007669"/>
    <property type="project" value="UniProtKB-KW"/>
</dbReference>
<dbReference type="EMBL" id="LT906462">
    <property type="protein sequence ID" value="SNV63237.1"/>
    <property type="molecule type" value="Genomic_DNA"/>
</dbReference>
<accession>A0A239YWV8</accession>
<evidence type="ECO:0000313" key="3">
    <source>
        <dbReference type="EMBL" id="SNV63237.1"/>
    </source>
</evidence>
<evidence type="ECO:0000313" key="4">
    <source>
        <dbReference type="Proteomes" id="UP000242084"/>
    </source>
</evidence>
<dbReference type="RefSeq" id="WP_095087250.1">
    <property type="nucleotide sequence ID" value="NZ_BMDM01000002.1"/>
</dbReference>
<sequence>MKLAWLIDTTTYIDQNVKEQDLFVAPLSTIFEGKPYKDLDFESTDEFFEMLKNNGNGAKTAQPTPHEFTEVYQQIEDEGYTHVIAIHASSKLTGTYQSSYSTSQSFNLNTHVIDSGTGSFPQRSLLEYGKKLYKEGFSFEDIINKLEHVKQSSELYLMPKNLHQLKNSGRVSNSKYLLSGLLHIKLLLKLEHGTIDLTLKSRGMKKIEAYLITHIKEAIDNGIKCIGVMHAGNAAEAHIWKERIHSLNKDIQVYIEPLVPVASVHTGYGTIAIGWLNTLK</sequence>
<keyword evidence="2" id="KW-0446">Lipid-binding</keyword>
<name>A0A239YWV8_9STAP</name>
<reference evidence="3 4" key="1">
    <citation type="submission" date="2017-06" db="EMBL/GenBank/DDBJ databases">
        <authorList>
            <consortium name="Pathogen Informatics"/>
        </authorList>
    </citation>
    <scope>NUCLEOTIDE SEQUENCE [LARGE SCALE GENOMIC DNA]</scope>
    <source>
        <strain evidence="3 4">NCTC13839</strain>
    </source>
</reference>
<dbReference type="Gene3D" id="3.40.50.10170">
    <property type="match status" value="1"/>
</dbReference>
<dbReference type="PANTHER" id="PTHR33434">
    <property type="entry name" value="DEGV DOMAIN-CONTAINING PROTEIN DR_1986-RELATED"/>
    <property type="match status" value="1"/>
</dbReference>